<keyword evidence="4" id="KW-1185">Reference proteome</keyword>
<dbReference type="Gene3D" id="3.40.525.10">
    <property type="entry name" value="CRAL-TRIO lipid binding domain"/>
    <property type="match status" value="1"/>
</dbReference>
<dbReference type="InterPro" id="IPR036273">
    <property type="entry name" value="CRAL/TRIO_N_dom_sf"/>
</dbReference>
<dbReference type="Pfam" id="PF25883">
    <property type="entry name" value="F28H7_8_C"/>
    <property type="match status" value="1"/>
</dbReference>
<dbReference type="GO" id="GO:0005737">
    <property type="term" value="C:cytoplasm"/>
    <property type="evidence" value="ECO:0007669"/>
    <property type="project" value="TreeGrafter"/>
</dbReference>
<dbReference type="InterPro" id="IPR036865">
    <property type="entry name" value="CRAL-TRIO_dom_sf"/>
</dbReference>
<dbReference type="Proteomes" id="UP000549394">
    <property type="component" value="Unassembled WGS sequence"/>
</dbReference>
<dbReference type="EMBL" id="CAJFCJ010000007">
    <property type="protein sequence ID" value="CAD5117516.1"/>
    <property type="molecule type" value="Genomic_DNA"/>
</dbReference>
<dbReference type="PANTHER" id="PTHR23324">
    <property type="entry name" value="SEC14 RELATED PROTEIN"/>
    <property type="match status" value="1"/>
</dbReference>
<reference evidence="3 4" key="1">
    <citation type="submission" date="2020-08" db="EMBL/GenBank/DDBJ databases">
        <authorList>
            <person name="Hejnol A."/>
        </authorList>
    </citation>
    <scope>NUCLEOTIDE SEQUENCE [LARGE SCALE GENOMIC DNA]</scope>
</reference>
<dbReference type="AlphaFoldDB" id="A0A7I8VMK9"/>
<dbReference type="InterPro" id="IPR009038">
    <property type="entry name" value="GOLD_dom"/>
</dbReference>
<dbReference type="InterPro" id="IPR058960">
    <property type="entry name" value="Ctg-1-like_C"/>
</dbReference>
<dbReference type="SUPFAM" id="SSF52087">
    <property type="entry name" value="CRAL/TRIO domain"/>
    <property type="match status" value="1"/>
</dbReference>
<dbReference type="PROSITE" id="PS50191">
    <property type="entry name" value="CRAL_TRIO"/>
    <property type="match status" value="1"/>
</dbReference>
<dbReference type="PRINTS" id="PR00180">
    <property type="entry name" value="CRETINALDHBP"/>
</dbReference>
<feature type="domain" description="GOLD" evidence="2">
    <location>
        <begin position="265"/>
        <end position="368"/>
    </location>
</feature>
<dbReference type="Pfam" id="PF00650">
    <property type="entry name" value="CRAL_TRIO"/>
    <property type="match status" value="1"/>
</dbReference>
<proteinExistence type="predicted"/>
<dbReference type="PROSITE" id="PS50866">
    <property type="entry name" value="GOLD"/>
    <property type="match status" value="1"/>
</dbReference>
<dbReference type="PANTHER" id="PTHR23324:SF83">
    <property type="entry name" value="SEC14-LIKE PROTEIN 2"/>
    <property type="match status" value="1"/>
</dbReference>
<feature type="domain" description="CRAL-TRIO" evidence="1">
    <location>
        <begin position="68"/>
        <end position="236"/>
    </location>
</feature>
<sequence>MEIESQIIEEFRKVLQASAVDDRQFTDRELEKFIIARNSDLEKAKDQILGYFAFQETWNTRDILQWDVPPVLRKFCPGGYSGWARSGHPVWIDIPGKIDIKGLTMSAKKSDFVRYQIYKVEELLADMRSRNSPDQVIMIHDLSGYSLKLLFTPGMDILIKVLVLLEDNYPETLFKCYVVNAPRIFPIIYEIVKPFLSKRTSGKVKILGNNYKEELVAELGPDCLPESYGGNLSGPDGDPEYSLKVCQGGTVPPEFFADDLGYDLSEFTEAKISPGKSVDETIKVEKPFSILSWAFQTKSKDIQYGLFFRPLEEANSQEQTIIPLMRVNSHLVPEDGIHTCKAAGYYSLRFDNSYSWFNSKKIHYSFKLSESSDDVDYNEAQEITENTDL</sequence>
<dbReference type="Gene3D" id="2.60.120.680">
    <property type="entry name" value="GOLD domain"/>
    <property type="match status" value="1"/>
</dbReference>
<accession>A0A7I8VMK9</accession>
<name>A0A7I8VMK9_9ANNE</name>
<dbReference type="InterPro" id="IPR051064">
    <property type="entry name" value="SEC14/CRAL-TRIO_domain"/>
</dbReference>
<dbReference type="SUPFAM" id="SSF46938">
    <property type="entry name" value="CRAL/TRIO N-terminal domain"/>
    <property type="match status" value="1"/>
</dbReference>
<gene>
    <name evidence="3" type="ORF">DGYR_LOCUS6036</name>
</gene>
<evidence type="ECO:0000259" key="2">
    <source>
        <dbReference type="PROSITE" id="PS50866"/>
    </source>
</evidence>
<dbReference type="SUPFAM" id="SSF101576">
    <property type="entry name" value="Supernatant protein factor (SPF), C-terminal domain"/>
    <property type="match status" value="1"/>
</dbReference>
<dbReference type="OrthoDB" id="1434354at2759"/>
<evidence type="ECO:0000313" key="3">
    <source>
        <dbReference type="EMBL" id="CAD5117516.1"/>
    </source>
</evidence>
<comment type="caution">
    <text evidence="3">The sequence shown here is derived from an EMBL/GenBank/DDBJ whole genome shotgun (WGS) entry which is preliminary data.</text>
</comment>
<dbReference type="InterPro" id="IPR001251">
    <property type="entry name" value="CRAL-TRIO_dom"/>
</dbReference>
<dbReference type="CDD" id="cd00170">
    <property type="entry name" value="SEC14"/>
    <property type="match status" value="1"/>
</dbReference>
<evidence type="ECO:0000259" key="1">
    <source>
        <dbReference type="PROSITE" id="PS50191"/>
    </source>
</evidence>
<organism evidence="3 4">
    <name type="scientific">Dimorphilus gyrociliatus</name>
    <dbReference type="NCBI Taxonomy" id="2664684"/>
    <lineage>
        <taxon>Eukaryota</taxon>
        <taxon>Metazoa</taxon>
        <taxon>Spiralia</taxon>
        <taxon>Lophotrochozoa</taxon>
        <taxon>Annelida</taxon>
        <taxon>Polychaeta</taxon>
        <taxon>Polychaeta incertae sedis</taxon>
        <taxon>Dinophilidae</taxon>
        <taxon>Dimorphilus</taxon>
    </lineage>
</organism>
<evidence type="ECO:0000313" key="4">
    <source>
        <dbReference type="Proteomes" id="UP000549394"/>
    </source>
</evidence>
<dbReference type="InterPro" id="IPR036598">
    <property type="entry name" value="GOLD_dom_sf"/>
</dbReference>
<dbReference type="SMART" id="SM00516">
    <property type="entry name" value="SEC14"/>
    <property type="match status" value="1"/>
</dbReference>
<protein>
    <submittedName>
        <fullName evidence="3">DgyrCDS6283</fullName>
    </submittedName>
</protein>